<dbReference type="OrthoDB" id="71120at2759"/>
<dbReference type="STRING" id="74557.A0A1V9YVW0"/>
<sequence>MSVIMRRFSSSMKPINLKLMASSFLLQVHPDVLQLDKRSVKEVHESIKDGNEQALKELNSFIDLAGAGCNGTIKNDMLGTRAFDLAFHIPLSKKDKRQRRTMKTIELDGQEYMRIEEKIEIPHELYDVTLRTLSSIHTNHHLTATLWRKYTNSVFSSLFHQAGIPVVSKYENGQLIPWDKEVVEGQSNGGSSLTQPEDIEVRFKKLLTRERNIVFKFTTGFEKDVQKHRVLLDLLRRVHVEDVAKENQTRAFNWLGEVLLRNFMELRLHNLIWNRVVLILTENPDTHLHVIEEDDGLAVVIGFTDDIDSIIHFLHEQVTRLEDKLKSKGLVVPESTPKKNKRRQKRS</sequence>
<comment type="caution">
    <text evidence="1">The sequence shown here is derived from an EMBL/GenBank/DDBJ whole genome shotgun (WGS) entry which is preliminary data.</text>
</comment>
<evidence type="ECO:0008006" key="3">
    <source>
        <dbReference type="Google" id="ProtNLM"/>
    </source>
</evidence>
<organism evidence="1 2">
    <name type="scientific">Thraustotheca clavata</name>
    <dbReference type="NCBI Taxonomy" id="74557"/>
    <lineage>
        <taxon>Eukaryota</taxon>
        <taxon>Sar</taxon>
        <taxon>Stramenopiles</taxon>
        <taxon>Oomycota</taxon>
        <taxon>Saprolegniomycetes</taxon>
        <taxon>Saprolegniales</taxon>
        <taxon>Achlyaceae</taxon>
        <taxon>Thraustotheca</taxon>
    </lineage>
</organism>
<dbReference type="Proteomes" id="UP000243217">
    <property type="component" value="Unassembled WGS sequence"/>
</dbReference>
<keyword evidence="2" id="KW-1185">Reference proteome</keyword>
<evidence type="ECO:0000313" key="2">
    <source>
        <dbReference type="Proteomes" id="UP000243217"/>
    </source>
</evidence>
<dbReference type="EMBL" id="JNBS01002619">
    <property type="protein sequence ID" value="OQR89984.1"/>
    <property type="molecule type" value="Genomic_DNA"/>
</dbReference>
<gene>
    <name evidence="1" type="ORF">THRCLA_09484</name>
</gene>
<name>A0A1V9YVW0_9STRA</name>
<reference evidence="1 2" key="1">
    <citation type="journal article" date="2014" name="Genome Biol. Evol.">
        <title>The secreted proteins of Achlya hypogyna and Thraustotheca clavata identify the ancestral oomycete secretome and reveal gene acquisitions by horizontal gene transfer.</title>
        <authorList>
            <person name="Misner I."/>
            <person name="Blouin N."/>
            <person name="Leonard G."/>
            <person name="Richards T.A."/>
            <person name="Lane C.E."/>
        </authorList>
    </citation>
    <scope>NUCLEOTIDE SEQUENCE [LARGE SCALE GENOMIC DNA]</scope>
    <source>
        <strain evidence="1 2">ATCC 34112</strain>
    </source>
</reference>
<accession>A0A1V9YVW0</accession>
<dbReference type="AlphaFoldDB" id="A0A1V9YVW0"/>
<evidence type="ECO:0000313" key="1">
    <source>
        <dbReference type="EMBL" id="OQR89984.1"/>
    </source>
</evidence>
<proteinExistence type="predicted"/>
<protein>
    <recommendedName>
        <fullName evidence="3">DUF4460 domain-containing protein</fullName>
    </recommendedName>
</protein>